<accession>A0A9P1NNV3</accession>
<gene>
    <name evidence="2" type="ORF">AZOBR_p120037</name>
</gene>
<sequence length="89" mass="10468">MRQTSKKHAGEYHKRGNGECGAPEKEFQAIGVFPKHMFKDLSRYKRYPTNFSCFSNSNINILCHNTTHKLRHPFVSIHKWGTRRPSDYD</sequence>
<dbReference type="AlphaFoldDB" id="A0A9P1NNV3"/>
<name>A0A9P1NNV3_9PROT</name>
<reference evidence="2 3" key="1">
    <citation type="journal article" date="2011" name="PLoS Genet.">
        <title>Azospirillum genomes reveal transition of bacteria from aquatic to terrestrial environments.</title>
        <authorList>
            <person name="Wisniewski-Dye F."/>
            <person name="Borziak K."/>
            <person name="Khalsa-Moyers G."/>
            <person name="Alexandre G."/>
            <person name="Sukharnikov L.O."/>
            <person name="Wuichet K."/>
            <person name="Hurst G.B."/>
            <person name="McDonald W.H."/>
            <person name="Robertson J.S."/>
            <person name="Barbe V."/>
            <person name="Calteau A."/>
            <person name="Rouy Z."/>
            <person name="Mangenot S."/>
            <person name="Prigent-Combaret C."/>
            <person name="Normand P."/>
            <person name="Boyer M."/>
            <person name="Siguier P."/>
            <person name="Dessaux Y."/>
            <person name="Elmerich C."/>
            <person name="Condemine G."/>
            <person name="Krishnen G."/>
            <person name="Kennedy I."/>
            <person name="Paterson A.H."/>
            <person name="Gonzalez V."/>
            <person name="Mavingui P."/>
            <person name="Zhulin I.B."/>
        </authorList>
    </citation>
    <scope>NUCLEOTIDE SEQUENCE [LARGE SCALE GENOMIC DNA]</scope>
    <source>
        <strain evidence="2 3">Sp245</strain>
    </source>
</reference>
<keyword evidence="3" id="KW-1185">Reference proteome</keyword>
<keyword evidence="2" id="KW-0614">Plasmid</keyword>
<dbReference type="EMBL" id="HE577328">
    <property type="protein sequence ID" value="CCC99719.1"/>
    <property type="molecule type" value="Genomic_DNA"/>
</dbReference>
<evidence type="ECO:0000256" key="1">
    <source>
        <dbReference type="SAM" id="MobiDB-lite"/>
    </source>
</evidence>
<dbReference type="Proteomes" id="UP000007319">
    <property type="component" value="Plasmid AZOBR_p1"/>
</dbReference>
<feature type="region of interest" description="Disordered" evidence="1">
    <location>
        <begin position="1"/>
        <end position="22"/>
    </location>
</feature>
<dbReference type="KEGG" id="abs:AZOBR_p120037"/>
<evidence type="ECO:0000313" key="3">
    <source>
        <dbReference type="Proteomes" id="UP000007319"/>
    </source>
</evidence>
<feature type="compositionally biased region" description="Basic and acidic residues" evidence="1">
    <location>
        <begin position="8"/>
        <end position="22"/>
    </location>
</feature>
<evidence type="ECO:0000313" key="2">
    <source>
        <dbReference type="EMBL" id="CCC99719.1"/>
    </source>
</evidence>
<organism evidence="2 3">
    <name type="scientific">Azospirillum baldaniorum</name>
    <dbReference type="NCBI Taxonomy" id="1064539"/>
    <lineage>
        <taxon>Bacteria</taxon>
        <taxon>Pseudomonadati</taxon>
        <taxon>Pseudomonadota</taxon>
        <taxon>Alphaproteobacteria</taxon>
        <taxon>Rhodospirillales</taxon>
        <taxon>Azospirillaceae</taxon>
        <taxon>Azospirillum</taxon>
    </lineage>
</organism>
<geneLocation type="plasmid" evidence="2 3">
    <name>AZOBR_p1</name>
</geneLocation>
<proteinExistence type="predicted"/>
<protein>
    <submittedName>
        <fullName evidence="2">Uncharacterized protein</fullName>
    </submittedName>
</protein>